<accession>A0ABU3DC25</accession>
<sequence>MPFDGPVLVTGATGFLGGAVLRRLAADGTRAVGIGRDRGRLDGLASEGFEVRTADLTRRDEVRTALAGGAGALVHCAALSAPFGSRAAFERANVVATRNVLAAAREAGTRRFVHISTPSVAFRMADQIGLREDAPLPRPINHYAATKAVAERLVLESPDLGPVILRPRGIYGAGDTALLPRLLRAAATGPLPELRDGAARIDLTHVEDVVSAVLASLRAGPAADGKVVNVSGGEVLPVRTIVEAAAGRAGIRVRWRKMPLGPVLAAARLSEAAARITRREPRVTRYSAGLFAYAQSLDLTRAATLLGWHPGIPFAEGLERTFR</sequence>
<dbReference type="PANTHER" id="PTHR43245:SF24">
    <property type="entry name" value="DEHYDROGENASE"/>
    <property type="match status" value="1"/>
</dbReference>
<dbReference type="EMBL" id="JAVRHL010000001">
    <property type="protein sequence ID" value="MDT0681263.1"/>
    <property type="molecule type" value="Genomic_DNA"/>
</dbReference>
<dbReference type="SUPFAM" id="SSF51735">
    <property type="entry name" value="NAD(P)-binding Rossmann-fold domains"/>
    <property type="match status" value="1"/>
</dbReference>
<evidence type="ECO:0000313" key="3">
    <source>
        <dbReference type="Proteomes" id="UP001265259"/>
    </source>
</evidence>
<dbReference type="Gene3D" id="3.40.50.720">
    <property type="entry name" value="NAD(P)-binding Rossmann-like Domain"/>
    <property type="match status" value="1"/>
</dbReference>
<dbReference type="Pfam" id="PF01370">
    <property type="entry name" value="Epimerase"/>
    <property type="match status" value="1"/>
</dbReference>
<comment type="caution">
    <text evidence="2">The sequence shown here is derived from an EMBL/GenBank/DDBJ whole genome shotgun (WGS) entry which is preliminary data.</text>
</comment>
<protein>
    <submittedName>
        <fullName evidence="2">NAD(P)-dependent oxidoreductase</fullName>
    </submittedName>
</protein>
<dbReference type="InterPro" id="IPR001509">
    <property type="entry name" value="Epimerase_deHydtase"/>
</dbReference>
<proteinExistence type="predicted"/>
<dbReference type="InterPro" id="IPR050177">
    <property type="entry name" value="Lipid_A_modif_metabolic_enz"/>
</dbReference>
<name>A0ABU3DC25_9RHOB</name>
<evidence type="ECO:0000259" key="1">
    <source>
        <dbReference type="Pfam" id="PF01370"/>
    </source>
</evidence>
<dbReference type="InterPro" id="IPR036291">
    <property type="entry name" value="NAD(P)-bd_dom_sf"/>
</dbReference>
<dbReference type="PANTHER" id="PTHR43245">
    <property type="entry name" value="BIFUNCTIONAL POLYMYXIN RESISTANCE PROTEIN ARNA"/>
    <property type="match status" value="1"/>
</dbReference>
<dbReference type="Proteomes" id="UP001265259">
    <property type="component" value="Unassembled WGS sequence"/>
</dbReference>
<organism evidence="2 3">
    <name type="scientific">Tropicimonas omnivorans</name>
    <dbReference type="NCBI Taxonomy" id="3075590"/>
    <lineage>
        <taxon>Bacteria</taxon>
        <taxon>Pseudomonadati</taxon>
        <taxon>Pseudomonadota</taxon>
        <taxon>Alphaproteobacteria</taxon>
        <taxon>Rhodobacterales</taxon>
        <taxon>Roseobacteraceae</taxon>
        <taxon>Tropicimonas</taxon>
    </lineage>
</organism>
<gene>
    <name evidence="2" type="ORF">RM543_01095</name>
</gene>
<dbReference type="RefSeq" id="WP_311688808.1">
    <property type="nucleotide sequence ID" value="NZ_JAVRHL010000001.1"/>
</dbReference>
<feature type="domain" description="NAD-dependent epimerase/dehydratase" evidence="1">
    <location>
        <begin position="7"/>
        <end position="230"/>
    </location>
</feature>
<evidence type="ECO:0000313" key="2">
    <source>
        <dbReference type="EMBL" id="MDT0681263.1"/>
    </source>
</evidence>
<reference evidence="2 3" key="1">
    <citation type="submission" date="2023-09" db="EMBL/GenBank/DDBJ databases">
        <authorList>
            <person name="Rey-Velasco X."/>
        </authorList>
    </citation>
    <scope>NUCLEOTIDE SEQUENCE [LARGE SCALE GENOMIC DNA]</scope>
    <source>
        <strain evidence="2 3">F158</strain>
    </source>
</reference>
<keyword evidence="3" id="KW-1185">Reference proteome</keyword>